<gene>
    <name evidence="2" type="ORF">X474_17930</name>
</gene>
<dbReference type="Gene3D" id="3.60.40.10">
    <property type="entry name" value="PPM-type phosphatase domain"/>
    <property type="match status" value="1"/>
</dbReference>
<dbReference type="InterPro" id="IPR001932">
    <property type="entry name" value="PPM-type_phosphatase-like_dom"/>
</dbReference>
<dbReference type="SUPFAM" id="SSF81606">
    <property type="entry name" value="PP2C-like"/>
    <property type="match status" value="1"/>
</dbReference>
<dbReference type="InParanoid" id="A0A0D2HQA9"/>
<dbReference type="InterPro" id="IPR036457">
    <property type="entry name" value="PPM-type-like_dom_sf"/>
</dbReference>
<dbReference type="InterPro" id="IPR039248">
    <property type="entry name" value="Ptase_RsbX"/>
</dbReference>
<dbReference type="Pfam" id="PF07228">
    <property type="entry name" value="SpoIIE"/>
    <property type="match status" value="1"/>
</dbReference>
<dbReference type="STRING" id="1429043.X474_17930"/>
<protein>
    <recommendedName>
        <fullName evidence="1">PPM-type phosphatase domain-containing protein</fullName>
    </recommendedName>
</protein>
<name>A0A0D2HQA9_9BACT</name>
<reference evidence="2 3" key="1">
    <citation type="submission" date="2013-11" db="EMBL/GenBank/DDBJ databases">
        <title>Metagenomic analysis of a methanogenic consortium involved in long chain n-alkane degradation.</title>
        <authorList>
            <person name="Davidova I.A."/>
            <person name="Callaghan A.V."/>
            <person name="Wawrik B."/>
            <person name="Pruitt S."/>
            <person name="Marks C."/>
            <person name="Duncan K.E."/>
            <person name="Suflita J.M."/>
        </authorList>
    </citation>
    <scope>NUCLEOTIDE SEQUENCE [LARGE SCALE GENOMIC DNA]</scope>
    <source>
        <strain evidence="2 3">SPR</strain>
    </source>
</reference>
<comment type="caution">
    <text evidence="2">The sequence shown here is derived from an EMBL/GenBank/DDBJ whole genome shotgun (WGS) entry which is preliminary data.</text>
</comment>
<feature type="domain" description="PPM-type phosphatase" evidence="1">
    <location>
        <begin position="5"/>
        <end position="193"/>
    </location>
</feature>
<sequence>MPQLDAHLEKYSLEGPDDACGDTGVIKLGGKTAFVALIDVLGHGNKAHQVALMAEEFLAENYKSNLVDLTWRLHKHLKGTRGAVAAMCRVNLQNRQLSYVGVGNINTRIYGGGAYKFVPRGGILGFRSPTPKELKVDFHVGDTLVLTSDGVRENFDLLDYPGLLTGSAGDIAKKIIHHLGKGTDDACCLVLRN</sequence>
<dbReference type="PANTHER" id="PTHR35801">
    <property type="entry name" value="PHOSPHOSERINE PHOSPHATASE RSBX"/>
    <property type="match status" value="1"/>
</dbReference>
<dbReference type="RefSeq" id="WP_044350338.1">
    <property type="nucleotide sequence ID" value="NZ_AZAC01000027.1"/>
</dbReference>
<proteinExistence type="predicted"/>
<dbReference type="AlphaFoldDB" id="A0A0D2HQA9"/>
<dbReference type="SMART" id="SM00331">
    <property type="entry name" value="PP2C_SIG"/>
    <property type="match status" value="1"/>
</dbReference>
<organism evidence="2 3">
    <name type="scientific">Dethiosulfatarculus sandiegensis</name>
    <dbReference type="NCBI Taxonomy" id="1429043"/>
    <lineage>
        <taxon>Bacteria</taxon>
        <taxon>Pseudomonadati</taxon>
        <taxon>Thermodesulfobacteriota</taxon>
        <taxon>Desulfarculia</taxon>
        <taxon>Desulfarculales</taxon>
        <taxon>Desulfarculaceae</taxon>
        <taxon>Dethiosulfatarculus</taxon>
    </lineage>
</organism>
<keyword evidence="3" id="KW-1185">Reference proteome</keyword>
<accession>A0A0D2HQA9</accession>
<dbReference type="Proteomes" id="UP000032233">
    <property type="component" value="Unassembled WGS sequence"/>
</dbReference>
<dbReference type="PANTHER" id="PTHR35801:SF1">
    <property type="entry name" value="PHOSPHOSERINE PHOSPHATASE RSBX"/>
    <property type="match status" value="1"/>
</dbReference>
<evidence type="ECO:0000313" key="2">
    <source>
        <dbReference type="EMBL" id="KIX12663.1"/>
    </source>
</evidence>
<evidence type="ECO:0000259" key="1">
    <source>
        <dbReference type="SMART" id="SM00331"/>
    </source>
</evidence>
<dbReference type="EMBL" id="AZAC01000027">
    <property type="protein sequence ID" value="KIX12663.1"/>
    <property type="molecule type" value="Genomic_DNA"/>
</dbReference>
<evidence type="ECO:0000313" key="3">
    <source>
        <dbReference type="Proteomes" id="UP000032233"/>
    </source>
</evidence>